<evidence type="ECO:0000313" key="4">
    <source>
        <dbReference type="EMBL" id="TMO76825.1"/>
    </source>
</evidence>
<dbReference type="EMBL" id="PNBX01000039">
    <property type="protein sequence ID" value="TMO68356.1"/>
    <property type="molecule type" value="Genomic_DNA"/>
</dbReference>
<dbReference type="SMART" id="SM00897">
    <property type="entry name" value="FIST"/>
    <property type="match status" value="1"/>
</dbReference>
<dbReference type="Proteomes" id="UP000307217">
    <property type="component" value="Unassembled WGS sequence"/>
</dbReference>
<evidence type="ECO:0000313" key="6">
    <source>
        <dbReference type="Proteomes" id="UP000307217"/>
    </source>
</evidence>
<dbReference type="PANTHER" id="PTHR40252">
    <property type="entry name" value="BLR0328 PROTEIN"/>
    <property type="match status" value="1"/>
</dbReference>
<dbReference type="AlphaFoldDB" id="A0A5S3V8Y8"/>
<dbReference type="InterPro" id="IPR019494">
    <property type="entry name" value="FIST_C"/>
</dbReference>
<gene>
    <name evidence="3" type="ORF">CWC19_09815</name>
    <name evidence="4" type="ORF">CWC20_05175</name>
</gene>
<name>A0A5S3V8Y8_9GAMM</name>
<evidence type="ECO:0000313" key="3">
    <source>
        <dbReference type="EMBL" id="TMO68356.1"/>
    </source>
</evidence>
<feature type="domain" description="FIST" evidence="1">
    <location>
        <begin position="30"/>
        <end position="226"/>
    </location>
</feature>
<dbReference type="InterPro" id="IPR013702">
    <property type="entry name" value="FIST_domain_N"/>
</dbReference>
<dbReference type="Pfam" id="PF10442">
    <property type="entry name" value="FIST_C"/>
    <property type="match status" value="1"/>
</dbReference>
<dbReference type="Pfam" id="PF08495">
    <property type="entry name" value="FIST"/>
    <property type="match status" value="1"/>
</dbReference>
<keyword evidence="5" id="KW-1185">Reference proteome</keyword>
<protein>
    <recommendedName>
        <fullName evidence="7">Histidine kinase</fullName>
    </recommendedName>
</protein>
<organism evidence="3 6">
    <name type="scientific">Pseudoalteromonas aurantia</name>
    <dbReference type="NCBI Taxonomy" id="43654"/>
    <lineage>
        <taxon>Bacteria</taxon>
        <taxon>Pseudomonadati</taxon>
        <taxon>Pseudomonadota</taxon>
        <taxon>Gammaproteobacteria</taxon>
        <taxon>Alteromonadales</taxon>
        <taxon>Pseudoalteromonadaceae</taxon>
        <taxon>Pseudoalteromonas</taxon>
    </lineage>
</organism>
<dbReference type="OrthoDB" id="179842at2"/>
<sequence length="388" mass="42204">MFKFNCYSSDISDTQKALNDVSTQCQPAYKPTVILVYFDVQLNAKAIWQWLTLHFPATPFILSSSCQGSLCHNKHHDTGFATLTITTIEDDSGQYHICAGDTQNQSIYDTAQQTAKHLLTDIKSEPPELLWVTLTPGDEEAALNGIQDVIGTRVPIVGGSASDNDVTGQWQIFTHASSKPCQMAIASLTPSVPISFSFSSGYAPSGRTTEVTESSGRQVITLDGIEAARQYNHLTNGAITEQLRGGNILGQTSFHPIGREVSKDEYLLSHPERVNNDGTMTLFSQLAQGDHLHIMQGSTESLLQRAHKVIQSAQNGLTEPEISGCLLIYCAGCMLSVKPQFDQVSKNIKKHFSAIPVTGAYTFGEQGCFLDGQSRHGNLMISAVVFGV</sequence>
<evidence type="ECO:0000259" key="1">
    <source>
        <dbReference type="SMART" id="SM00897"/>
    </source>
</evidence>
<dbReference type="Proteomes" id="UP000307164">
    <property type="component" value="Unassembled WGS sequence"/>
</dbReference>
<evidence type="ECO:0000313" key="5">
    <source>
        <dbReference type="Proteomes" id="UP000307164"/>
    </source>
</evidence>
<dbReference type="RefSeq" id="WP_138591717.1">
    <property type="nucleotide sequence ID" value="NZ_PNBW01000024.1"/>
</dbReference>
<reference evidence="3" key="3">
    <citation type="submission" date="2019-09" db="EMBL/GenBank/DDBJ databases">
        <title>Co-occurence of chitin degradation, pigmentation and bioactivity in marine Pseudoalteromonas.</title>
        <authorList>
            <person name="Sonnenschein E.C."/>
            <person name="Bech P.K."/>
        </authorList>
    </citation>
    <scope>NUCLEOTIDE SEQUENCE</scope>
    <source>
        <strain evidence="3">S3790</strain>
        <strain evidence="4 5">S3895</strain>
    </source>
</reference>
<reference evidence="3 6" key="1">
    <citation type="submission" date="2018-01" db="EMBL/GenBank/DDBJ databases">
        <authorList>
            <person name="Paulsen S."/>
            <person name="Gram L.K."/>
        </authorList>
    </citation>
    <scope>NUCLEOTIDE SEQUENCE [LARGE SCALE GENOMIC DNA]</scope>
    <source>
        <strain evidence="3 6">S3790</strain>
        <strain evidence="4">S3895</strain>
    </source>
</reference>
<proteinExistence type="predicted"/>
<reference evidence="6" key="2">
    <citation type="submission" date="2019-06" db="EMBL/GenBank/DDBJ databases">
        <title>Co-occurence of chitin degradation, pigmentation and bioactivity in marine Pseudoalteromonas.</title>
        <authorList>
            <person name="Sonnenschein E.C."/>
            <person name="Bech P.K."/>
        </authorList>
    </citation>
    <scope>NUCLEOTIDE SEQUENCE [LARGE SCALE GENOMIC DNA]</scope>
    <source>
        <strain evidence="6">S3790</strain>
    </source>
</reference>
<dbReference type="PANTHER" id="PTHR40252:SF2">
    <property type="entry name" value="BLR0328 PROTEIN"/>
    <property type="match status" value="1"/>
</dbReference>
<evidence type="ECO:0000259" key="2">
    <source>
        <dbReference type="SMART" id="SM01204"/>
    </source>
</evidence>
<evidence type="ECO:0008006" key="7">
    <source>
        <dbReference type="Google" id="ProtNLM"/>
    </source>
</evidence>
<dbReference type="EMBL" id="PNBW01000024">
    <property type="protein sequence ID" value="TMO76825.1"/>
    <property type="molecule type" value="Genomic_DNA"/>
</dbReference>
<accession>A0A5S3V8Y8</accession>
<comment type="caution">
    <text evidence="3">The sequence shown here is derived from an EMBL/GenBank/DDBJ whole genome shotgun (WGS) entry which is preliminary data.</text>
</comment>
<dbReference type="SMART" id="SM01204">
    <property type="entry name" value="FIST_C"/>
    <property type="match status" value="1"/>
</dbReference>
<feature type="domain" description="FIST C-domain" evidence="2">
    <location>
        <begin position="227"/>
        <end position="369"/>
    </location>
</feature>